<protein>
    <submittedName>
        <fullName evidence="1">Uncharacterized protein</fullName>
    </submittedName>
</protein>
<dbReference type="EMBL" id="RSDW01000001">
    <property type="protein sequence ID" value="RSL16031.1"/>
    <property type="molecule type" value="Genomic_DNA"/>
</dbReference>
<organism evidence="1 2">
    <name type="scientific">Edaphobacter aggregans</name>
    <dbReference type="NCBI Taxonomy" id="570835"/>
    <lineage>
        <taxon>Bacteria</taxon>
        <taxon>Pseudomonadati</taxon>
        <taxon>Acidobacteriota</taxon>
        <taxon>Terriglobia</taxon>
        <taxon>Terriglobales</taxon>
        <taxon>Acidobacteriaceae</taxon>
        <taxon>Edaphobacter</taxon>
    </lineage>
</organism>
<name>A0A428MGB0_9BACT</name>
<dbReference type="Proteomes" id="UP000269669">
    <property type="component" value="Unassembled WGS sequence"/>
</dbReference>
<gene>
    <name evidence="1" type="ORF">EDE15_1540</name>
</gene>
<accession>A0A428MGB0</accession>
<evidence type="ECO:0000313" key="1">
    <source>
        <dbReference type="EMBL" id="RSL16031.1"/>
    </source>
</evidence>
<comment type="caution">
    <text evidence="1">The sequence shown here is derived from an EMBL/GenBank/DDBJ whole genome shotgun (WGS) entry which is preliminary data.</text>
</comment>
<keyword evidence="2" id="KW-1185">Reference proteome</keyword>
<dbReference type="AlphaFoldDB" id="A0A428MGB0"/>
<sequence length="73" mass="7892">MRVLSPGFATYQQSINLADATATKKDIVLQVANCSPCLEVLSGPQIETLDASLTSMLTLNPLPPLKLHKRTAR</sequence>
<reference evidence="1 2" key="1">
    <citation type="submission" date="2018-12" db="EMBL/GenBank/DDBJ databases">
        <title>Sequencing of bacterial isolates from soil warming experiment in Harvard Forest, Massachusetts, USA.</title>
        <authorList>
            <person name="Deangelis K."/>
        </authorList>
    </citation>
    <scope>NUCLEOTIDE SEQUENCE [LARGE SCALE GENOMIC DNA]</scope>
    <source>
        <strain evidence="1 2">EB153</strain>
    </source>
</reference>
<evidence type="ECO:0000313" key="2">
    <source>
        <dbReference type="Proteomes" id="UP000269669"/>
    </source>
</evidence>
<proteinExistence type="predicted"/>